<evidence type="ECO:0000313" key="2">
    <source>
        <dbReference type="Proteomes" id="UP000254720"/>
    </source>
</evidence>
<comment type="caution">
    <text evidence="1">The sequence shown here is derived from an EMBL/GenBank/DDBJ whole genome shotgun (WGS) entry which is preliminary data.</text>
</comment>
<dbReference type="RefSeq" id="WP_114834681.1">
    <property type="nucleotide sequence ID" value="NZ_LR699114.1"/>
</dbReference>
<dbReference type="EMBL" id="QQAX01000015">
    <property type="protein sequence ID" value="RDI42413.1"/>
    <property type="molecule type" value="Genomic_DNA"/>
</dbReference>
<proteinExistence type="predicted"/>
<evidence type="ECO:0000313" key="1">
    <source>
        <dbReference type="EMBL" id="RDI42413.1"/>
    </source>
</evidence>
<organism evidence="1 2">
    <name type="scientific">Aquicella lusitana</name>
    <dbReference type="NCBI Taxonomy" id="254246"/>
    <lineage>
        <taxon>Bacteria</taxon>
        <taxon>Pseudomonadati</taxon>
        <taxon>Pseudomonadota</taxon>
        <taxon>Gammaproteobacteria</taxon>
        <taxon>Legionellales</taxon>
        <taxon>Coxiellaceae</taxon>
        <taxon>Aquicella</taxon>
    </lineage>
</organism>
<sequence length="161" mass="18066">MQTRTSLREILLSKIDEYFTFDNPQPKESSVVTNILTFLSGSGASGRNRATAYQRFVTDYALGNQDLLRTVWQDLNKDGKPFETSLKLRVRVLEALYQHLGLNIGAVNHEVQSVLSAWALHSPHGSSMPNNYEIKIAKMLSELRDCAEIKALAQLKPTKTS</sequence>
<protein>
    <submittedName>
        <fullName evidence="1">Uncharacterized protein</fullName>
    </submittedName>
</protein>
<keyword evidence="2" id="KW-1185">Reference proteome</keyword>
<accession>A0A370GKF3</accession>
<dbReference type="Proteomes" id="UP000254720">
    <property type="component" value="Unassembled WGS sequence"/>
</dbReference>
<dbReference type="AlphaFoldDB" id="A0A370GKF3"/>
<reference evidence="1 2" key="1">
    <citation type="submission" date="2018-07" db="EMBL/GenBank/DDBJ databases">
        <title>Genomic Encyclopedia of Type Strains, Phase IV (KMG-IV): sequencing the most valuable type-strain genomes for metagenomic binning, comparative biology and taxonomic classification.</title>
        <authorList>
            <person name="Goeker M."/>
        </authorList>
    </citation>
    <scope>NUCLEOTIDE SEQUENCE [LARGE SCALE GENOMIC DNA]</scope>
    <source>
        <strain evidence="1 2">DSM 16500</strain>
    </source>
</reference>
<name>A0A370GKF3_9COXI</name>
<gene>
    <name evidence="1" type="ORF">C8D86_11516</name>
</gene>